<dbReference type="EMBL" id="JAUSWA010000049">
    <property type="protein sequence ID" value="MDQ0496997.1"/>
    <property type="molecule type" value="Genomic_DNA"/>
</dbReference>
<sequence length="50" mass="5828">MAKVEERRQMYEEIVAYGLSKKEAIKVTLVVYATDFCEKAFGTQILKIRE</sequence>
<reference evidence="1 2" key="1">
    <citation type="submission" date="2023-07" db="EMBL/GenBank/DDBJ databases">
        <title>Genomic Encyclopedia of Type Strains, Phase IV (KMG-IV): sequencing the most valuable type-strain genomes for metagenomic binning, comparative biology and taxonomic classification.</title>
        <authorList>
            <person name="Goeker M."/>
        </authorList>
    </citation>
    <scope>NUCLEOTIDE SEQUENCE [LARGE SCALE GENOMIC DNA]</scope>
    <source>
        <strain evidence="1 2">DSM 14914</strain>
    </source>
</reference>
<proteinExistence type="predicted"/>
<dbReference type="RefSeq" id="WP_167518695.1">
    <property type="nucleotide sequence ID" value="NZ_CP045298.1"/>
</dbReference>
<keyword evidence="2" id="KW-1185">Reference proteome</keyword>
<gene>
    <name evidence="1" type="ORF">QOZ95_005197</name>
</gene>
<name>A0ABU0L6S8_9BACL</name>
<evidence type="ECO:0000313" key="1">
    <source>
        <dbReference type="EMBL" id="MDQ0496997.1"/>
    </source>
</evidence>
<comment type="caution">
    <text evidence="1">The sequence shown here is derived from an EMBL/GenBank/DDBJ whole genome shotgun (WGS) entry which is preliminary data.</text>
</comment>
<protein>
    <submittedName>
        <fullName evidence="1">Uncharacterized protein</fullName>
    </submittedName>
</protein>
<accession>A0ABU0L6S8</accession>
<evidence type="ECO:0000313" key="2">
    <source>
        <dbReference type="Proteomes" id="UP001242811"/>
    </source>
</evidence>
<dbReference type="Proteomes" id="UP001242811">
    <property type="component" value="Unassembled WGS sequence"/>
</dbReference>
<organism evidence="1 2">
    <name type="scientific">Paenibacillus brasilensis</name>
    <dbReference type="NCBI Taxonomy" id="128574"/>
    <lineage>
        <taxon>Bacteria</taxon>
        <taxon>Bacillati</taxon>
        <taxon>Bacillota</taxon>
        <taxon>Bacilli</taxon>
        <taxon>Bacillales</taxon>
        <taxon>Paenibacillaceae</taxon>
        <taxon>Paenibacillus</taxon>
    </lineage>
</organism>